<dbReference type="OrthoDB" id="111868at2157"/>
<dbReference type="CDD" id="cd04301">
    <property type="entry name" value="NAT_SF"/>
    <property type="match status" value="1"/>
</dbReference>
<dbReference type="PROSITE" id="PS51186">
    <property type="entry name" value="GNAT"/>
    <property type="match status" value="1"/>
</dbReference>
<dbReference type="PANTHER" id="PTHR43233:SF1">
    <property type="entry name" value="FAMILY N-ACETYLTRANSFERASE, PUTATIVE (AFU_ORTHOLOGUE AFUA_6G03350)-RELATED"/>
    <property type="match status" value="1"/>
</dbReference>
<dbReference type="Proteomes" id="UP000011591">
    <property type="component" value="Unassembled WGS sequence"/>
</dbReference>
<dbReference type="SUPFAM" id="SSF55729">
    <property type="entry name" value="Acyl-CoA N-acyltransferases (Nat)"/>
    <property type="match status" value="1"/>
</dbReference>
<dbReference type="AlphaFoldDB" id="M0B6A7"/>
<dbReference type="PATRIC" id="fig|1227491.4.peg.1985"/>
<dbReference type="InterPro" id="IPR053144">
    <property type="entry name" value="Acetyltransferase_Butenolide"/>
</dbReference>
<name>M0B6A7_9EURY</name>
<keyword evidence="3" id="KW-0808">Transferase</keyword>
<evidence type="ECO:0000256" key="1">
    <source>
        <dbReference type="SAM" id="MobiDB-lite"/>
    </source>
</evidence>
<evidence type="ECO:0000259" key="2">
    <source>
        <dbReference type="PROSITE" id="PS51186"/>
    </source>
</evidence>
<sequence>MPPSPSPPPSSSPSASTPATVRDLTPDDAPALTALYEEYEWWDDRDEAAVRDALAETAVAVGVEADGRLVAAARVLTDHTYYATVYDVIVAADHRGEGIGETLMRAVVDHPDLQSVAGLSLLCRRGLVPYYETVGFELFDPELEIPEGGVEELVRMTYTHPDDEHGDADENRD</sequence>
<dbReference type="EMBL" id="AOIP01000020">
    <property type="protein sequence ID" value="ELZ05808.1"/>
    <property type="molecule type" value="Genomic_DNA"/>
</dbReference>
<evidence type="ECO:0000313" key="3">
    <source>
        <dbReference type="EMBL" id="ELZ05808.1"/>
    </source>
</evidence>
<keyword evidence="4" id="KW-1185">Reference proteome</keyword>
<dbReference type="InterPro" id="IPR016181">
    <property type="entry name" value="Acyl_CoA_acyltransferase"/>
</dbReference>
<comment type="caution">
    <text evidence="3">The sequence shown here is derived from an EMBL/GenBank/DDBJ whole genome shotgun (WGS) entry which is preliminary data.</text>
</comment>
<dbReference type="RefSeq" id="WP_006665391.1">
    <property type="nucleotide sequence ID" value="NZ_AOIP01000020.1"/>
</dbReference>
<dbReference type="Pfam" id="PF13673">
    <property type="entry name" value="Acetyltransf_10"/>
    <property type="match status" value="1"/>
</dbReference>
<accession>M0B6A7</accession>
<reference evidence="3 4" key="1">
    <citation type="journal article" date="2014" name="PLoS Genet.">
        <title>Phylogenetically driven sequencing of extremely halophilic archaea reveals strategies for static and dynamic osmo-response.</title>
        <authorList>
            <person name="Becker E.A."/>
            <person name="Seitzer P.M."/>
            <person name="Tritt A."/>
            <person name="Larsen D."/>
            <person name="Krusor M."/>
            <person name="Yao A.I."/>
            <person name="Wu D."/>
            <person name="Madern D."/>
            <person name="Eisen J.A."/>
            <person name="Darling A.E."/>
            <person name="Facciotti M.T."/>
        </authorList>
    </citation>
    <scope>NUCLEOTIDE SEQUENCE [LARGE SCALE GENOMIC DNA]</scope>
    <source>
        <strain evidence="3 4">DSM 13077</strain>
    </source>
</reference>
<feature type="domain" description="N-acetyltransferase" evidence="2">
    <location>
        <begin position="19"/>
        <end position="161"/>
    </location>
</feature>
<dbReference type="Gene3D" id="3.40.630.30">
    <property type="match status" value="1"/>
</dbReference>
<organism evidence="3 4">
    <name type="scientific">Natrialba aegyptia DSM 13077</name>
    <dbReference type="NCBI Taxonomy" id="1227491"/>
    <lineage>
        <taxon>Archaea</taxon>
        <taxon>Methanobacteriati</taxon>
        <taxon>Methanobacteriota</taxon>
        <taxon>Stenosarchaea group</taxon>
        <taxon>Halobacteria</taxon>
        <taxon>Halobacteriales</taxon>
        <taxon>Natrialbaceae</taxon>
        <taxon>Natrialba</taxon>
    </lineage>
</organism>
<dbReference type="PANTHER" id="PTHR43233">
    <property type="entry name" value="FAMILY N-ACETYLTRANSFERASE, PUTATIVE (AFU_ORTHOLOGUE AFUA_6G03350)-RELATED"/>
    <property type="match status" value="1"/>
</dbReference>
<feature type="compositionally biased region" description="Pro residues" evidence="1">
    <location>
        <begin position="1"/>
        <end position="11"/>
    </location>
</feature>
<feature type="region of interest" description="Disordered" evidence="1">
    <location>
        <begin position="1"/>
        <end position="27"/>
    </location>
</feature>
<gene>
    <name evidence="3" type="ORF">C480_09620</name>
</gene>
<dbReference type="GO" id="GO:0016747">
    <property type="term" value="F:acyltransferase activity, transferring groups other than amino-acyl groups"/>
    <property type="evidence" value="ECO:0007669"/>
    <property type="project" value="InterPro"/>
</dbReference>
<proteinExistence type="predicted"/>
<dbReference type="InterPro" id="IPR000182">
    <property type="entry name" value="GNAT_dom"/>
</dbReference>
<evidence type="ECO:0000313" key="4">
    <source>
        <dbReference type="Proteomes" id="UP000011591"/>
    </source>
</evidence>
<protein>
    <submittedName>
        <fullName evidence="3">Acetyltransferase, gnat family protein</fullName>
    </submittedName>
</protein>